<proteinExistence type="predicted"/>
<reference evidence="2" key="1">
    <citation type="journal article" date="2019" name="Int. J. Syst. Evol. Microbiol.">
        <title>The Global Catalogue of Microorganisms (GCM) 10K type strain sequencing project: providing services to taxonomists for standard genome sequencing and annotation.</title>
        <authorList>
            <consortium name="The Broad Institute Genomics Platform"/>
            <consortium name="The Broad Institute Genome Sequencing Center for Infectious Disease"/>
            <person name="Wu L."/>
            <person name="Ma J."/>
        </authorList>
    </citation>
    <scope>NUCLEOTIDE SEQUENCE [LARGE SCALE GENOMIC DNA]</scope>
    <source>
        <strain evidence="2">CCUG 53270</strain>
    </source>
</reference>
<dbReference type="Proteomes" id="UP001597180">
    <property type="component" value="Unassembled WGS sequence"/>
</dbReference>
<gene>
    <name evidence="1" type="ORF">ACFQ4B_05935</name>
</gene>
<comment type="caution">
    <text evidence="1">The sequence shown here is derived from an EMBL/GenBank/DDBJ whole genome shotgun (WGS) entry which is preliminary data.</text>
</comment>
<name>A0ABW3UGE1_9BACL</name>
<dbReference type="RefSeq" id="WP_345594857.1">
    <property type="nucleotide sequence ID" value="NZ_BAABJG010000055.1"/>
</dbReference>
<sequence>MTLEQNIKDVIAKKLEDGTVEQLIAEQLEKGVKNALENLFRSYGDVTKIIEEKVKSVMIPYLEQYDYSEYIVKLDSVLVDILKSSAMENKKLLENFKELMVPEKDKKIKVTELFERWMGYVEKNVETDELEINYDDRPTYENVEVRFEVEYNNERSWSDVERAVVVFECDHDEKMNFEINIHRWKKYDKETWTIDYESVHDLNSLRNLSEFEVLLMKLKQNYTRLIIDSDGDCDEVTPEKEPEASWS</sequence>
<dbReference type="EMBL" id="JBHTLU010000012">
    <property type="protein sequence ID" value="MFD1219650.1"/>
    <property type="molecule type" value="Genomic_DNA"/>
</dbReference>
<accession>A0ABW3UGE1</accession>
<organism evidence="1 2">
    <name type="scientific">Paenibacillus vulneris</name>
    <dbReference type="NCBI Taxonomy" id="1133364"/>
    <lineage>
        <taxon>Bacteria</taxon>
        <taxon>Bacillati</taxon>
        <taxon>Bacillota</taxon>
        <taxon>Bacilli</taxon>
        <taxon>Bacillales</taxon>
        <taxon>Paenibacillaceae</taxon>
        <taxon>Paenibacillus</taxon>
    </lineage>
</organism>
<evidence type="ECO:0000313" key="1">
    <source>
        <dbReference type="EMBL" id="MFD1219650.1"/>
    </source>
</evidence>
<protein>
    <recommendedName>
        <fullName evidence="3">Phage protein</fullName>
    </recommendedName>
</protein>
<evidence type="ECO:0008006" key="3">
    <source>
        <dbReference type="Google" id="ProtNLM"/>
    </source>
</evidence>
<keyword evidence="2" id="KW-1185">Reference proteome</keyword>
<evidence type="ECO:0000313" key="2">
    <source>
        <dbReference type="Proteomes" id="UP001597180"/>
    </source>
</evidence>